<reference evidence="4 5" key="1">
    <citation type="submission" date="2016-10" db="EMBL/GenBank/DDBJ databases">
        <title>Complete genome sequences of three Cupriavidus strains isolated from various Malaysian environments.</title>
        <authorList>
            <person name="Abdullah A.A.-A."/>
            <person name="Shafie N.A.H."/>
            <person name="Lau N.S."/>
        </authorList>
    </citation>
    <scope>NUCLEOTIDE SEQUENCE [LARGE SCALE GENOMIC DNA]</scope>
    <source>
        <strain evidence="4 5">USMAA1020</strain>
    </source>
</reference>
<dbReference type="PANTHER" id="PTHR43008:SF7">
    <property type="entry name" value="SHORT CHAIN DEHYDROGENASE_REDUCTASE (AFU_ORTHOLOGUE AFUA_2G00830)"/>
    <property type="match status" value="1"/>
</dbReference>
<gene>
    <name evidence="4" type="ORF">BKK80_32555</name>
</gene>
<evidence type="ECO:0000256" key="2">
    <source>
        <dbReference type="ARBA" id="ARBA00023002"/>
    </source>
</evidence>
<dbReference type="Pfam" id="PF00106">
    <property type="entry name" value="adh_short"/>
    <property type="match status" value="1"/>
</dbReference>
<proteinExistence type="inferred from homology"/>
<organism evidence="4 5">
    <name type="scientific">Cupriavidus malaysiensis</name>
    <dbReference type="NCBI Taxonomy" id="367825"/>
    <lineage>
        <taxon>Bacteria</taxon>
        <taxon>Pseudomonadati</taxon>
        <taxon>Pseudomonadota</taxon>
        <taxon>Betaproteobacteria</taxon>
        <taxon>Burkholderiales</taxon>
        <taxon>Burkholderiaceae</taxon>
        <taxon>Cupriavidus</taxon>
    </lineage>
</organism>
<dbReference type="InterPro" id="IPR002347">
    <property type="entry name" value="SDR_fam"/>
</dbReference>
<dbReference type="PRINTS" id="PR00081">
    <property type="entry name" value="GDHRDH"/>
</dbReference>
<comment type="similarity">
    <text evidence="1 3">Belongs to the short-chain dehydrogenases/reductases (SDR) family.</text>
</comment>
<evidence type="ECO:0000256" key="3">
    <source>
        <dbReference type="RuleBase" id="RU000363"/>
    </source>
</evidence>
<dbReference type="NCBIfam" id="NF004849">
    <property type="entry name" value="PRK06200.1"/>
    <property type="match status" value="1"/>
</dbReference>
<evidence type="ECO:0000313" key="4">
    <source>
        <dbReference type="EMBL" id="AOZ10326.1"/>
    </source>
</evidence>
<dbReference type="PROSITE" id="PS00061">
    <property type="entry name" value="ADH_SHORT"/>
    <property type="match status" value="1"/>
</dbReference>
<accession>A0ABM6FEL6</accession>
<dbReference type="RefSeq" id="WP_071018221.1">
    <property type="nucleotide sequence ID" value="NZ_CP017755.1"/>
</dbReference>
<dbReference type="InterPro" id="IPR020904">
    <property type="entry name" value="Sc_DH/Rdtase_CS"/>
</dbReference>
<evidence type="ECO:0000313" key="5">
    <source>
        <dbReference type="Proteomes" id="UP000177515"/>
    </source>
</evidence>
<keyword evidence="5" id="KW-1185">Reference proteome</keyword>
<protein>
    <submittedName>
        <fullName evidence="4">3-(Cis-5,6-dihydroxycyclohexa-1, 3-dien-1-yl)propanoate dehydrogenase</fullName>
    </submittedName>
</protein>
<dbReference type="PRINTS" id="PR00080">
    <property type="entry name" value="SDRFAMILY"/>
</dbReference>
<keyword evidence="2" id="KW-0560">Oxidoreductase</keyword>
<dbReference type="Proteomes" id="UP000177515">
    <property type="component" value="Chromosome 2"/>
</dbReference>
<dbReference type="SUPFAM" id="SSF51735">
    <property type="entry name" value="NAD(P)-binding Rossmann-fold domains"/>
    <property type="match status" value="1"/>
</dbReference>
<dbReference type="PANTHER" id="PTHR43008">
    <property type="entry name" value="BENZIL REDUCTASE"/>
    <property type="match status" value="1"/>
</dbReference>
<sequence length="271" mass="27850">MGWLDKDVALVTGAGSGIGLAVLRRFLAEGAAGVGALVRNAAAADALRAEFGARVAVTVGDVRSPQANEAAVAATVAAFGKLDTLVGNAGVWDYFAPLRKFSDGEQLARTYREVFDVNVLGYLLAAYAAAPALRESRGSMIFTLSNAAFYAGGGGAAYVASKHAGVGLIRQLAYELAPEVRVNGVAPGGTVTPLKGPEALGKQDARLSEIPGFSEAVANAMPLGFIAQPEDHAGHYVLLASRSNSPATTAAILQSDGGWEVRGRPGRKPQS</sequence>
<dbReference type="EMBL" id="CP017755">
    <property type="protein sequence ID" value="AOZ10326.1"/>
    <property type="molecule type" value="Genomic_DNA"/>
</dbReference>
<dbReference type="InterPro" id="IPR036291">
    <property type="entry name" value="NAD(P)-bd_dom_sf"/>
</dbReference>
<evidence type="ECO:0000256" key="1">
    <source>
        <dbReference type="ARBA" id="ARBA00006484"/>
    </source>
</evidence>
<name>A0ABM6FEL6_9BURK</name>
<dbReference type="Gene3D" id="3.40.50.720">
    <property type="entry name" value="NAD(P)-binding Rossmann-like Domain"/>
    <property type="match status" value="1"/>
</dbReference>